<gene>
    <name evidence="2" type="ORF">B0T17DRAFT_599746</name>
</gene>
<feature type="region of interest" description="Disordered" evidence="1">
    <location>
        <begin position="135"/>
        <end position="240"/>
    </location>
</feature>
<dbReference type="Proteomes" id="UP001174934">
    <property type="component" value="Unassembled WGS sequence"/>
</dbReference>
<evidence type="ECO:0000313" key="3">
    <source>
        <dbReference type="Proteomes" id="UP001174934"/>
    </source>
</evidence>
<dbReference type="AlphaFoldDB" id="A0AA39X1N0"/>
<proteinExistence type="predicted"/>
<evidence type="ECO:0000313" key="2">
    <source>
        <dbReference type="EMBL" id="KAK0625185.1"/>
    </source>
</evidence>
<name>A0AA39X1N0_9PEZI</name>
<dbReference type="EMBL" id="JAULSR010000003">
    <property type="protein sequence ID" value="KAK0625185.1"/>
    <property type="molecule type" value="Genomic_DNA"/>
</dbReference>
<evidence type="ECO:0000256" key="1">
    <source>
        <dbReference type="SAM" id="MobiDB-lite"/>
    </source>
</evidence>
<feature type="compositionally biased region" description="Basic and acidic residues" evidence="1">
    <location>
        <begin position="278"/>
        <end position="290"/>
    </location>
</feature>
<dbReference type="InterPro" id="IPR035979">
    <property type="entry name" value="RBD_domain_sf"/>
</dbReference>
<protein>
    <submittedName>
        <fullName evidence="2">Uncharacterized protein</fullName>
    </submittedName>
</protein>
<keyword evidence="3" id="KW-1185">Reference proteome</keyword>
<reference evidence="2" key="1">
    <citation type="submission" date="2023-06" db="EMBL/GenBank/DDBJ databases">
        <title>Genome-scale phylogeny and comparative genomics of the fungal order Sordariales.</title>
        <authorList>
            <consortium name="Lawrence Berkeley National Laboratory"/>
            <person name="Hensen N."/>
            <person name="Bonometti L."/>
            <person name="Westerberg I."/>
            <person name="Brannstrom I.O."/>
            <person name="Guillou S."/>
            <person name="Cros-Aarteil S."/>
            <person name="Calhoun S."/>
            <person name="Haridas S."/>
            <person name="Kuo A."/>
            <person name="Mondo S."/>
            <person name="Pangilinan J."/>
            <person name="Riley R."/>
            <person name="LaButti K."/>
            <person name="Andreopoulos B."/>
            <person name="Lipzen A."/>
            <person name="Chen C."/>
            <person name="Yanf M."/>
            <person name="Daum C."/>
            <person name="Ng V."/>
            <person name="Clum A."/>
            <person name="Steindorff A."/>
            <person name="Ohm R."/>
            <person name="Martin F."/>
            <person name="Silar P."/>
            <person name="Natvig D."/>
            <person name="Lalanne C."/>
            <person name="Gautier V."/>
            <person name="Ament-velasquez S.L."/>
            <person name="Kruys A."/>
            <person name="Hutchinson M.I."/>
            <person name="Powell A.J."/>
            <person name="Barry K."/>
            <person name="Miller A.N."/>
            <person name="Grigoriev I.V."/>
            <person name="Debuchy R."/>
            <person name="Gladieux P."/>
            <person name="Thoren M.H."/>
            <person name="Johannesson H."/>
        </authorList>
    </citation>
    <scope>NUCLEOTIDE SEQUENCE</scope>
    <source>
        <strain evidence="2">SMH3391-2</strain>
    </source>
</reference>
<feature type="region of interest" description="Disordered" evidence="1">
    <location>
        <begin position="275"/>
        <end position="359"/>
    </location>
</feature>
<feature type="compositionally biased region" description="Basic and acidic residues" evidence="1">
    <location>
        <begin position="208"/>
        <end position="221"/>
    </location>
</feature>
<comment type="caution">
    <text evidence="2">The sequence shown here is derived from an EMBL/GenBank/DDBJ whole genome shotgun (WGS) entry which is preliminary data.</text>
</comment>
<sequence length="553" mass="63174">MDQTRRANTPNLTGGQEGYYDDAPRQRPLELAEAPFTRQDAVRFSTPEPRVESSALPADIEPSVESYQLACAMLGQPYRGWGRKTEPAAAIGSSAGQQQGGSFGYLGGQPSQEDTTRLSAASRLPPATMAEYHRAGEAQYRRRSASPSHRNRGQALSRHEAGTYDTVRSYRQRSPSRPWPAHEQLSLRAQPGNTRSFGYQGYEQWAGHQDDERGREHDRYPDHRHRHHDDGRHGETPGPRIRWELERGRASEHTIWDHQGPNTRQDRQYGQTLAPYTVRHDVDNPVKNEPRGSTSYGYHRKPHFEDIPSPYSSRHPDHHQEQGFQAIRRDRKPSPESARRNQEAGFSANYAGDISRQNNRPENIHWDENCSIYISGLPPNLTYHQFLGAVRSCGRVFQSHITHANPEQGHYFSHGKLTFFHRYEAETFYNRYHAFGFPVCGIRGRVMWNRVLVSDAGFTPAHSRVLVLRGPPFHVNKANIERILKGGPNAMYWDEDEVIESRGFGPDGRAEATIEFRFASFRNQAQTAHMMLTRPEGLRRLGVQIWWGKDPCQ</sequence>
<accession>A0AA39X1N0</accession>
<feature type="compositionally biased region" description="Basic residues" evidence="1">
    <location>
        <begin position="141"/>
        <end position="152"/>
    </location>
</feature>
<organism evidence="2 3">
    <name type="scientific">Bombardia bombarda</name>
    <dbReference type="NCBI Taxonomy" id="252184"/>
    <lineage>
        <taxon>Eukaryota</taxon>
        <taxon>Fungi</taxon>
        <taxon>Dikarya</taxon>
        <taxon>Ascomycota</taxon>
        <taxon>Pezizomycotina</taxon>
        <taxon>Sordariomycetes</taxon>
        <taxon>Sordariomycetidae</taxon>
        <taxon>Sordariales</taxon>
        <taxon>Lasiosphaeriaceae</taxon>
        <taxon>Bombardia</taxon>
    </lineage>
</organism>
<dbReference type="SUPFAM" id="SSF54928">
    <property type="entry name" value="RNA-binding domain, RBD"/>
    <property type="match status" value="1"/>
</dbReference>
<feature type="compositionally biased region" description="Basic and acidic residues" evidence="1">
    <location>
        <begin position="332"/>
        <end position="342"/>
    </location>
</feature>
<dbReference type="GO" id="GO:0003676">
    <property type="term" value="F:nucleic acid binding"/>
    <property type="evidence" value="ECO:0007669"/>
    <property type="project" value="InterPro"/>
</dbReference>
<feature type="compositionally biased region" description="Polar residues" evidence="1">
    <location>
        <begin position="1"/>
        <end position="14"/>
    </location>
</feature>
<feature type="compositionally biased region" description="Basic and acidic residues" evidence="1">
    <location>
        <begin position="228"/>
        <end position="240"/>
    </location>
</feature>
<feature type="region of interest" description="Disordered" evidence="1">
    <location>
        <begin position="1"/>
        <end position="57"/>
    </location>
</feature>